<sequence length="108" mass="12084">MRSVIEGRGCKREQGDDVENAKLRAPALAVWKISRCPSFVRGAKISPSPRRLSTSALAQHSTTQRSKVFESGCRRYRGLRMQVEVRAARADGMTSNSVVSRRSHKGRR</sequence>
<comment type="caution">
    <text evidence="2">The sequence shown here is derived from an EMBL/GenBank/DDBJ whole genome shotgun (WGS) entry which is preliminary data.</text>
</comment>
<proteinExistence type="predicted"/>
<feature type="compositionally biased region" description="Polar residues" evidence="1">
    <location>
        <begin position="51"/>
        <end position="64"/>
    </location>
</feature>
<feature type="region of interest" description="Disordered" evidence="1">
    <location>
        <begin position="89"/>
        <end position="108"/>
    </location>
</feature>
<keyword evidence="3" id="KW-1185">Reference proteome</keyword>
<evidence type="ECO:0000313" key="2">
    <source>
        <dbReference type="EMBL" id="GJE85303.1"/>
    </source>
</evidence>
<accession>A0A9P3L8S4</accession>
<gene>
    <name evidence="2" type="ORF">PsYK624_013820</name>
</gene>
<feature type="region of interest" description="Disordered" evidence="1">
    <location>
        <begin position="43"/>
        <end position="64"/>
    </location>
</feature>
<dbReference type="AlphaFoldDB" id="A0A9P3L8S4"/>
<evidence type="ECO:0000313" key="3">
    <source>
        <dbReference type="Proteomes" id="UP000703269"/>
    </source>
</evidence>
<reference evidence="2 3" key="1">
    <citation type="submission" date="2021-08" db="EMBL/GenBank/DDBJ databases">
        <title>Draft Genome Sequence of Phanerochaete sordida strain YK-624.</title>
        <authorList>
            <person name="Mori T."/>
            <person name="Dohra H."/>
            <person name="Suzuki T."/>
            <person name="Kawagishi H."/>
            <person name="Hirai H."/>
        </authorList>
    </citation>
    <scope>NUCLEOTIDE SEQUENCE [LARGE SCALE GENOMIC DNA]</scope>
    <source>
        <strain evidence="2 3">YK-624</strain>
    </source>
</reference>
<dbReference type="Proteomes" id="UP000703269">
    <property type="component" value="Unassembled WGS sequence"/>
</dbReference>
<evidence type="ECO:0000256" key="1">
    <source>
        <dbReference type="SAM" id="MobiDB-lite"/>
    </source>
</evidence>
<protein>
    <submittedName>
        <fullName evidence="2">Uncharacterized protein</fullName>
    </submittedName>
</protein>
<dbReference type="EMBL" id="BPQB01000002">
    <property type="protein sequence ID" value="GJE85303.1"/>
    <property type="molecule type" value="Genomic_DNA"/>
</dbReference>
<name>A0A9P3L8S4_9APHY</name>
<organism evidence="2 3">
    <name type="scientific">Phanerochaete sordida</name>
    <dbReference type="NCBI Taxonomy" id="48140"/>
    <lineage>
        <taxon>Eukaryota</taxon>
        <taxon>Fungi</taxon>
        <taxon>Dikarya</taxon>
        <taxon>Basidiomycota</taxon>
        <taxon>Agaricomycotina</taxon>
        <taxon>Agaricomycetes</taxon>
        <taxon>Polyporales</taxon>
        <taxon>Phanerochaetaceae</taxon>
        <taxon>Phanerochaete</taxon>
    </lineage>
</organism>